<keyword evidence="2" id="KW-1185">Reference proteome</keyword>
<dbReference type="PANTHER" id="PTHR34365">
    <property type="entry name" value="ENOLASE (DUF1399)"/>
    <property type="match status" value="1"/>
</dbReference>
<dbReference type="InParanoid" id="A0A1Y2BEU7"/>
<accession>A0A1Y2BEU7</accession>
<protein>
    <submittedName>
        <fullName evidence="1">Uncharacterized protein</fullName>
    </submittedName>
</protein>
<dbReference type="EMBL" id="MCFC01000006">
    <property type="protein sequence ID" value="ORY33363.1"/>
    <property type="molecule type" value="Genomic_DNA"/>
</dbReference>
<gene>
    <name evidence="1" type="ORF">BCR39DRAFT_557051</name>
</gene>
<dbReference type="Proteomes" id="UP000193986">
    <property type="component" value="Unassembled WGS sequence"/>
</dbReference>
<comment type="caution">
    <text evidence="1">The sequence shown here is derived from an EMBL/GenBank/DDBJ whole genome shotgun (WGS) entry which is preliminary data.</text>
</comment>
<proteinExistence type="predicted"/>
<dbReference type="STRING" id="71784.A0A1Y2BEU7"/>
<sequence>MVNITLPRLHRKRKASVLDLPYTAYSQDTNLPEKITVGNYARPPVVDMRTVLDHLTLLSAFHNTHQSMPEIEARRHIQSAGMEYQRWAQTCQHHQRAKHENIPLPPLMVLMCWHAHMLNPRVYDKDVEGAYRNLNGRVFPLADVASAIRSESLPAELDYTALSEDETLESTVWDPVDIAEAVSRQSKFVQDMSRIGWLDLNRWDNQTGIRDLQRGIVRYHAWLDLMHSTKCKHFLVPTLDIDLAWHTHQLHGKRYKHDTQELLGTFLDHNDHEGEIVLGDGLERTGRLWKNKYGYEYEF</sequence>
<dbReference type="AlphaFoldDB" id="A0A1Y2BEU7"/>
<evidence type="ECO:0000313" key="1">
    <source>
        <dbReference type="EMBL" id="ORY33363.1"/>
    </source>
</evidence>
<name>A0A1Y2BEU7_9TREE</name>
<dbReference type="InterPro" id="IPR009836">
    <property type="entry name" value="GRDP-like"/>
</dbReference>
<dbReference type="Pfam" id="PF07173">
    <property type="entry name" value="GRDP-like"/>
    <property type="match status" value="1"/>
</dbReference>
<evidence type="ECO:0000313" key="2">
    <source>
        <dbReference type="Proteomes" id="UP000193986"/>
    </source>
</evidence>
<dbReference type="OrthoDB" id="2587819at2759"/>
<organism evidence="1 2">
    <name type="scientific">Naematelia encephala</name>
    <dbReference type="NCBI Taxonomy" id="71784"/>
    <lineage>
        <taxon>Eukaryota</taxon>
        <taxon>Fungi</taxon>
        <taxon>Dikarya</taxon>
        <taxon>Basidiomycota</taxon>
        <taxon>Agaricomycotina</taxon>
        <taxon>Tremellomycetes</taxon>
        <taxon>Tremellales</taxon>
        <taxon>Naemateliaceae</taxon>
        <taxon>Naematelia</taxon>
    </lineage>
</organism>
<reference evidence="1 2" key="1">
    <citation type="submission" date="2016-07" db="EMBL/GenBank/DDBJ databases">
        <title>Pervasive Adenine N6-methylation of Active Genes in Fungi.</title>
        <authorList>
            <consortium name="DOE Joint Genome Institute"/>
            <person name="Mondo S.J."/>
            <person name="Dannebaum R.O."/>
            <person name="Kuo R.C."/>
            <person name="Labutti K."/>
            <person name="Haridas S."/>
            <person name="Kuo A."/>
            <person name="Salamov A."/>
            <person name="Ahrendt S.R."/>
            <person name="Lipzen A."/>
            <person name="Sullivan W."/>
            <person name="Andreopoulos W.B."/>
            <person name="Clum A."/>
            <person name="Lindquist E."/>
            <person name="Daum C."/>
            <person name="Ramamoorthy G.K."/>
            <person name="Gryganskyi A."/>
            <person name="Culley D."/>
            <person name="Magnuson J.K."/>
            <person name="James T.Y."/>
            <person name="O'Malley M.A."/>
            <person name="Stajich J.E."/>
            <person name="Spatafora J.W."/>
            <person name="Visel A."/>
            <person name="Grigoriev I.V."/>
        </authorList>
    </citation>
    <scope>NUCLEOTIDE SEQUENCE [LARGE SCALE GENOMIC DNA]</scope>
    <source>
        <strain evidence="1 2">68-887.2</strain>
    </source>
</reference>
<dbReference type="PANTHER" id="PTHR34365:SF7">
    <property type="entry name" value="GLYCINE-RICH DOMAIN-CONTAINING PROTEIN 1"/>
    <property type="match status" value="1"/>
</dbReference>